<evidence type="ECO:0000259" key="1">
    <source>
        <dbReference type="Pfam" id="PF00156"/>
    </source>
</evidence>
<reference evidence="2 3" key="1">
    <citation type="submission" date="2016-10" db="EMBL/GenBank/DDBJ databases">
        <authorList>
            <person name="de Groot N.N."/>
        </authorList>
    </citation>
    <scope>NUCLEOTIDE SEQUENCE [LARGE SCALE GENOMIC DNA]</scope>
    <source>
        <strain evidence="2 3">DSM 22187</strain>
    </source>
</reference>
<dbReference type="Pfam" id="PF00156">
    <property type="entry name" value="Pribosyltran"/>
    <property type="match status" value="1"/>
</dbReference>
<keyword evidence="3" id="KW-1185">Reference proteome</keyword>
<evidence type="ECO:0000313" key="2">
    <source>
        <dbReference type="EMBL" id="SEI49557.1"/>
    </source>
</evidence>
<dbReference type="Proteomes" id="UP000198888">
    <property type="component" value="Unassembled WGS sequence"/>
</dbReference>
<dbReference type="Gene3D" id="3.40.50.2020">
    <property type="match status" value="1"/>
</dbReference>
<dbReference type="CDD" id="cd06223">
    <property type="entry name" value="PRTases_typeI"/>
    <property type="match status" value="1"/>
</dbReference>
<dbReference type="AlphaFoldDB" id="A0A1H6RAK0"/>
<gene>
    <name evidence="2" type="ORF">SAMN05444271_101217</name>
</gene>
<dbReference type="OrthoDB" id="56536at2157"/>
<organism evidence="2 3">
    <name type="scientific">Halohasta litchfieldiae</name>
    <dbReference type="NCBI Taxonomy" id="1073996"/>
    <lineage>
        <taxon>Archaea</taxon>
        <taxon>Methanobacteriati</taxon>
        <taxon>Methanobacteriota</taxon>
        <taxon>Stenosarchaea group</taxon>
        <taxon>Halobacteria</taxon>
        <taxon>Halobacteriales</taxon>
        <taxon>Haloferacaceae</taxon>
        <taxon>Halohasta</taxon>
    </lineage>
</organism>
<accession>A0A2H4Q2A7</accession>
<dbReference type="Gene3D" id="3.30.1310.20">
    <property type="entry name" value="PRTase-like"/>
    <property type="match status" value="1"/>
</dbReference>
<protein>
    <submittedName>
        <fullName evidence="2">Predicted phosphoribosyltransferase</fullName>
    </submittedName>
</protein>
<dbReference type="InterPro" id="IPR000836">
    <property type="entry name" value="PRTase_dom"/>
</dbReference>
<accession>A0A1H6RAK0</accession>
<dbReference type="InterPro" id="IPR029057">
    <property type="entry name" value="PRTase-like"/>
</dbReference>
<dbReference type="KEGG" id="hae:halTADL_1748"/>
<dbReference type="GO" id="GO:0016757">
    <property type="term" value="F:glycosyltransferase activity"/>
    <property type="evidence" value="ECO:0007669"/>
    <property type="project" value="UniProtKB-KW"/>
</dbReference>
<sequence>MAFTNRTTGGQQLAARLVEMGVDADLVCAIPRGGLPVGRAVADRLDVPLDVVVASKLGAPSNPELAIGAVAGDGSYWLNDDLVDQLGVSDDYIQQERDTEAEVARQKIADYRGGEPLPDVSGKRVVLVDDGIATEATAMACLRQLQATDATEVILAVPVAPPSARAELSDEADRVVIVDEPRPFQAVGRHYREFGQVTDREAIDLLEQ</sequence>
<dbReference type="SUPFAM" id="SSF53271">
    <property type="entry name" value="PRTase-like"/>
    <property type="match status" value="1"/>
</dbReference>
<dbReference type="GeneID" id="35002534"/>
<feature type="domain" description="Phosphoribosyltransferase" evidence="1">
    <location>
        <begin position="13"/>
        <end position="176"/>
    </location>
</feature>
<dbReference type="STRING" id="1073996.SAMN05444271_101217"/>
<proteinExistence type="predicted"/>
<dbReference type="RefSeq" id="WP_089670715.1">
    <property type="nucleotide sequence ID" value="NZ_CP024845.1"/>
</dbReference>
<dbReference type="EMBL" id="FNYR01000001">
    <property type="protein sequence ID" value="SEI49557.1"/>
    <property type="molecule type" value="Genomic_DNA"/>
</dbReference>
<name>A0A1H6RAK0_9EURY</name>
<evidence type="ECO:0000313" key="3">
    <source>
        <dbReference type="Proteomes" id="UP000198888"/>
    </source>
</evidence>
<keyword evidence="2" id="KW-0808">Transferase</keyword>
<keyword evidence="2" id="KW-0328">Glycosyltransferase</keyword>